<accession>A0ABN3QK83</accession>
<keyword evidence="5" id="KW-1185">Reference proteome</keyword>
<organism evidence="4 5">
    <name type="scientific">Actinomadura fulvescens</name>
    <dbReference type="NCBI Taxonomy" id="46160"/>
    <lineage>
        <taxon>Bacteria</taxon>
        <taxon>Bacillati</taxon>
        <taxon>Actinomycetota</taxon>
        <taxon>Actinomycetes</taxon>
        <taxon>Streptosporangiales</taxon>
        <taxon>Thermomonosporaceae</taxon>
        <taxon>Actinomadura</taxon>
    </lineage>
</organism>
<protein>
    <recommendedName>
        <fullName evidence="3">Cyclodipeptide synthase</fullName>
    </recommendedName>
</protein>
<comment type="caution">
    <text evidence="4">The sequence shown here is derived from an EMBL/GenBank/DDBJ whole genome shotgun (WGS) entry which is preliminary data.</text>
</comment>
<name>A0ABN3QK83_9ACTN</name>
<comment type="similarity">
    <text evidence="1">Belongs to the CDPS family.</text>
</comment>
<sequence length="235" mass="25986">MVRARGEHWRAHSHCHLPISVGQAYHSGAKMLATIDWINRHADAPFTRCTIVLADTLQRHNLTALAAQDAWDQAHRAGSAWLDRNNAALDACTVPLRVIRWSELLARPGYQAFRDRLTQLQTQNAAFAAALDQAVASWLARQAASDPAAGQRSRAYLMEELACTAVLASDTPAACCYPGSLEHLAALRKIAFPDFVRTVAGTPQHLAAFEETRLHLSRRRRPSPAVPLAVPHRRR</sequence>
<evidence type="ECO:0000313" key="5">
    <source>
        <dbReference type="Proteomes" id="UP001501509"/>
    </source>
</evidence>
<evidence type="ECO:0000256" key="1">
    <source>
        <dbReference type="ARBA" id="ARBA00006034"/>
    </source>
</evidence>
<dbReference type="Proteomes" id="UP001501509">
    <property type="component" value="Unassembled WGS sequence"/>
</dbReference>
<proteinExistence type="inferred from homology"/>
<dbReference type="Gene3D" id="3.40.50.11710">
    <property type="entry name" value="Cyclodipeptide synthase"/>
    <property type="match status" value="1"/>
</dbReference>
<reference evidence="4 5" key="1">
    <citation type="journal article" date="2019" name="Int. J. Syst. Evol. Microbiol.">
        <title>The Global Catalogue of Microorganisms (GCM) 10K type strain sequencing project: providing services to taxonomists for standard genome sequencing and annotation.</title>
        <authorList>
            <consortium name="The Broad Institute Genomics Platform"/>
            <consortium name="The Broad Institute Genome Sequencing Center for Infectious Disease"/>
            <person name="Wu L."/>
            <person name="Ma J."/>
        </authorList>
    </citation>
    <scope>NUCLEOTIDE SEQUENCE [LARGE SCALE GENOMIC DNA]</scope>
    <source>
        <strain evidence="4 5">JCM 6833</strain>
    </source>
</reference>
<evidence type="ECO:0000256" key="2">
    <source>
        <dbReference type="ARBA" id="ARBA00022679"/>
    </source>
</evidence>
<evidence type="ECO:0000256" key="3">
    <source>
        <dbReference type="ARBA" id="ARBA00030771"/>
    </source>
</evidence>
<dbReference type="NCBIfam" id="TIGR04539">
    <property type="entry name" value="tRNA_cyclodipep"/>
    <property type="match status" value="1"/>
</dbReference>
<dbReference type="InterPro" id="IPR038622">
    <property type="entry name" value="CDPS_sf"/>
</dbReference>
<dbReference type="InterPro" id="IPR030903">
    <property type="entry name" value="CDPS"/>
</dbReference>
<dbReference type="EMBL" id="BAAATD010000013">
    <property type="protein sequence ID" value="GAA2627525.1"/>
    <property type="molecule type" value="Genomic_DNA"/>
</dbReference>
<gene>
    <name evidence="4" type="ORF">GCM10010411_75830</name>
</gene>
<keyword evidence="2" id="KW-0808">Transferase</keyword>
<evidence type="ECO:0000313" key="4">
    <source>
        <dbReference type="EMBL" id="GAA2627525.1"/>
    </source>
</evidence>
<dbReference type="Pfam" id="PF16715">
    <property type="entry name" value="CDPS"/>
    <property type="match status" value="1"/>
</dbReference>